<sequence length="87" mass="9746">MRAISGLCLHAPTAPASTWSTDEQITMLASQPAICEKLPATISLPGVTGRWRYFRCIMVGLSNLAPLNLFMRPWRWGLDTAEKRDEK</sequence>
<proteinExistence type="predicted"/>
<name>A0A2M4B5Z6_9DIPT</name>
<organism evidence="1">
    <name type="scientific">Anopheles triannulatus</name>
    <dbReference type="NCBI Taxonomy" id="58253"/>
    <lineage>
        <taxon>Eukaryota</taxon>
        <taxon>Metazoa</taxon>
        <taxon>Ecdysozoa</taxon>
        <taxon>Arthropoda</taxon>
        <taxon>Hexapoda</taxon>
        <taxon>Insecta</taxon>
        <taxon>Pterygota</taxon>
        <taxon>Neoptera</taxon>
        <taxon>Endopterygota</taxon>
        <taxon>Diptera</taxon>
        <taxon>Nematocera</taxon>
        <taxon>Culicoidea</taxon>
        <taxon>Culicidae</taxon>
        <taxon>Anophelinae</taxon>
        <taxon>Anopheles</taxon>
    </lineage>
</organism>
<dbReference type="EMBL" id="GGFK01014917">
    <property type="protein sequence ID" value="MBW48238.1"/>
    <property type="molecule type" value="Transcribed_RNA"/>
</dbReference>
<accession>A0A2M4B5Z6</accession>
<dbReference type="AlphaFoldDB" id="A0A2M4B5Z6"/>
<reference evidence="1" key="1">
    <citation type="submission" date="2018-01" db="EMBL/GenBank/DDBJ databases">
        <title>An insight into the sialome of Amazonian anophelines.</title>
        <authorList>
            <person name="Ribeiro J.M."/>
            <person name="Scarpassa V."/>
            <person name="Calvo E."/>
        </authorList>
    </citation>
    <scope>NUCLEOTIDE SEQUENCE</scope>
    <source>
        <tissue evidence="1">Salivary glands</tissue>
    </source>
</reference>
<protein>
    <submittedName>
        <fullName evidence="1">Putative secreted protein</fullName>
    </submittedName>
</protein>
<evidence type="ECO:0000313" key="1">
    <source>
        <dbReference type="EMBL" id="MBW48238.1"/>
    </source>
</evidence>